<dbReference type="PROSITE" id="PS50929">
    <property type="entry name" value="ABC_TM1F"/>
    <property type="match status" value="2"/>
</dbReference>
<dbReference type="InterPro" id="IPR050173">
    <property type="entry name" value="ABC_transporter_C-like"/>
</dbReference>
<dbReference type="Pfam" id="PF00005">
    <property type="entry name" value="ABC_tran"/>
    <property type="match status" value="1"/>
</dbReference>
<dbReference type="AlphaFoldDB" id="A0A5J4UKU6"/>
<keyword evidence="3" id="KW-0813">Transport</keyword>
<dbReference type="PANTHER" id="PTHR24223:SF456">
    <property type="entry name" value="MULTIDRUG RESISTANCE-ASSOCIATED PROTEIN LETHAL(2)03659"/>
    <property type="match status" value="1"/>
</dbReference>
<dbReference type="SUPFAM" id="SSF90123">
    <property type="entry name" value="ABC transporter transmembrane region"/>
    <property type="match status" value="2"/>
</dbReference>
<feature type="transmembrane region" description="Helical" evidence="11">
    <location>
        <begin position="143"/>
        <end position="164"/>
    </location>
</feature>
<accession>A0A5J4UKU6</accession>
<evidence type="ECO:0000256" key="5">
    <source>
        <dbReference type="ARBA" id="ARBA00022741"/>
    </source>
</evidence>
<dbReference type="InterPro" id="IPR027417">
    <property type="entry name" value="P-loop_NTPase"/>
</dbReference>
<comment type="caution">
    <text evidence="14">The sequence shown here is derived from an EMBL/GenBank/DDBJ whole genome shotgun (WGS) entry which is preliminary data.</text>
</comment>
<dbReference type="SMART" id="SM00382">
    <property type="entry name" value="AAA"/>
    <property type="match status" value="1"/>
</dbReference>
<dbReference type="OrthoDB" id="6500128at2759"/>
<proteinExistence type="inferred from homology"/>
<evidence type="ECO:0000259" key="12">
    <source>
        <dbReference type="PROSITE" id="PS50893"/>
    </source>
</evidence>
<dbReference type="SUPFAM" id="SSF52540">
    <property type="entry name" value="P-loop containing nucleoside triphosphate hydrolases"/>
    <property type="match status" value="1"/>
</dbReference>
<keyword evidence="8 11" id="KW-0472">Membrane</keyword>
<feature type="non-terminal residue" evidence="14">
    <location>
        <position position="825"/>
    </location>
</feature>
<evidence type="ECO:0000256" key="10">
    <source>
        <dbReference type="SAM" id="MobiDB-lite"/>
    </source>
</evidence>
<evidence type="ECO:0000256" key="2">
    <source>
        <dbReference type="ARBA" id="ARBA00009726"/>
    </source>
</evidence>
<keyword evidence="7 11" id="KW-1133">Transmembrane helix</keyword>
<gene>
    <name evidence="14" type="ORF">EZS28_033177</name>
</gene>
<dbReference type="GO" id="GO:0016887">
    <property type="term" value="F:ATP hydrolysis activity"/>
    <property type="evidence" value="ECO:0007669"/>
    <property type="project" value="InterPro"/>
</dbReference>
<keyword evidence="4 11" id="KW-0812">Transmembrane</keyword>
<feature type="non-terminal residue" evidence="14">
    <location>
        <position position="1"/>
    </location>
</feature>
<dbReference type="InterPro" id="IPR003593">
    <property type="entry name" value="AAA+_ATPase"/>
</dbReference>
<feature type="region of interest" description="Disordered" evidence="10">
    <location>
        <begin position="371"/>
        <end position="399"/>
    </location>
</feature>
<evidence type="ECO:0000256" key="9">
    <source>
        <dbReference type="SAM" id="Coils"/>
    </source>
</evidence>
<dbReference type="GO" id="GO:0140359">
    <property type="term" value="F:ABC-type transporter activity"/>
    <property type="evidence" value="ECO:0007669"/>
    <property type="project" value="InterPro"/>
</dbReference>
<comment type="subcellular location">
    <subcellularLocation>
        <location evidence="1">Membrane</location>
        <topology evidence="1">Multi-pass membrane protein</topology>
    </subcellularLocation>
</comment>
<dbReference type="InterPro" id="IPR011527">
    <property type="entry name" value="ABC1_TM_dom"/>
</dbReference>
<dbReference type="InterPro" id="IPR017871">
    <property type="entry name" value="ABC_transporter-like_CS"/>
</dbReference>
<feature type="transmembrane region" description="Helical" evidence="11">
    <location>
        <begin position="710"/>
        <end position="732"/>
    </location>
</feature>
<reference evidence="14 15" key="1">
    <citation type="submission" date="2019-03" db="EMBL/GenBank/DDBJ databases">
        <title>Single cell metagenomics reveals metabolic interactions within the superorganism composed of flagellate Streblomastix strix and complex community of Bacteroidetes bacteria on its surface.</title>
        <authorList>
            <person name="Treitli S.C."/>
            <person name="Kolisko M."/>
            <person name="Husnik F."/>
            <person name="Keeling P."/>
            <person name="Hampl V."/>
        </authorList>
    </citation>
    <scope>NUCLEOTIDE SEQUENCE [LARGE SCALE GENOMIC DNA]</scope>
    <source>
        <strain evidence="14">ST1C</strain>
    </source>
</reference>
<dbReference type="PROSITE" id="PS50893">
    <property type="entry name" value="ABC_TRANSPORTER_2"/>
    <property type="match status" value="1"/>
</dbReference>
<evidence type="ECO:0000313" key="15">
    <source>
        <dbReference type="Proteomes" id="UP000324800"/>
    </source>
</evidence>
<dbReference type="GO" id="GO:0016020">
    <property type="term" value="C:membrane"/>
    <property type="evidence" value="ECO:0007669"/>
    <property type="project" value="UniProtKB-SubCell"/>
</dbReference>
<dbReference type="InterPro" id="IPR036640">
    <property type="entry name" value="ABC1_TM_sf"/>
</dbReference>
<protein>
    <submittedName>
        <fullName evidence="14">ABC transporter ATP-binding protein</fullName>
    </submittedName>
</protein>
<dbReference type="PANTHER" id="PTHR24223">
    <property type="entry name" value="ATP-BINDING CASSETTE SUB-FAMILY C"/>
    <property type="match status" value="1"/>
</dbReference>
<evidence type="ECO:0000259" key="13">
    <source>
        <dbReference type="PROSITE" id="PS50929"/>
    </source>
</evidence>
<evidence type="ECO:0000256" key="6">
    <source>
        <dbReference type="ARBA" id="ARBA00022840"/>
    </source>
</evidence>
<dbReference type="Proteomes" id="UP000324800">
    <property type="component" value="Unassembled WGS sequence"/>
</dbReference>
<evidence type="ECO:0000256" key="4">
    <source>
        <dbReference type="ARBA" id="ARBA00022692"/>
    </source>
</evidence>
<dbReference type="InterPro" id="IPR044746">
    <property type="entry name" value="ABCC_6TM_D1"/>
</dbReference>
<dbReference type="Gene3D" id="1.20.1560.10">
    <property type="entry name" value="ABC transporter type 1, transmembrane domain"/>
    <property type="match status" value="2"/>
</dbReference>
<feature type="domain" description="ABC transmembrane type-1" evidence="13">
    <location>
        <begin position="717"/>
        <end position="825"/>
    </location>
</feature>
<name>A0A5J4UKU6_9EUKA</name>
<comment type="similarity">
    <text evidence="2">Belongs to the ABC transporter superfamily. ABCC family. Conjugate transporter (TC 3.A.1.208) subfamily.</text>
</comment>
<dbReference type="GO" id="GO:0005524">
    <property type="term" value="F:ATP binding"/>
    <property type="evidence" value="ECO:0007669"/>
    <property type="project" value="UniProtKB-KW"/>
</dbReference>
<dbReference type="EMBL" id="SNRW01014606">
    <property type="protein sequence ID" value="KAA6371296.1"/>
    <property type="molecule type" value="Genomic_DNA"/>
</dbReference>
<feature type="domain" description="ABC transmembrane type-1" evidence="13">
    <location>
        <begin position="1"/>
        <end position="289"/>
    </location>
</feature>
<dbReference type="PROSITE" id="PS00211">
    <property type="entry name" value="ABC_TRANSPORTER_1"/>
    <property type="match status" value="1"/>
</dbReference>
<dbReference type="Pfam" id="PF00664">
    <property type="entry name" value="ABC_membrane"/>
    <property type="match status" value="2"/>
</dbReference>
<evidence type="ECO:0000313" key="14">
    <source>
        <dbReference type="EMBL" id="KAA6371296.1"/>
    </source>
</evidence>
<dbReference type="Gene3D" id="3.40.50.300">
    <property type="entry name" value="P-loop containing nucleotide triphosphate hydrolases"/>
    <property type="match status" value="1"/>
</dbReference>
<dbReference type="CDD" id="cd03250">
    <property type="entry name" value="ABCC_MRP_domain1"/>
    <property type="match status" value="1"/>
</dbReference>
<evidence type="ECO:0000256" key="3">
    <source>
        <dbReference type="ARBA" id="ARBA00022448"/>
    </source>
</evidence>
<dbReference type="InterPro" id="IPR003439">
    <property type="entry name" value="ABC_transporter-like_ATP-bd"/>
</dbReference>
<feature type="domain" description="ABC transporter" evidence="12">
    <location>
        <begin position="414"/>
        <end position="646"/>
    </location>
</feature>
<organism evidence="14 15">
    <name type="scientific">Streblomastix strix</name>
    <dbReference type="NCBI Taxonomy" id="222440"/>
    <lineage>
        <taxon>Eukaryota</taxon>
        <taxon>Metamonada</taxon>
        <taxon>Preaxostyla</taxon>
        <taxon>Oxymonadida</taxon>
        <taxon>Streblomastigidae</taxon>
        <taxon>Streblomastix</taxon>
    </lineage>
</organism>
<feature type="transmembrane region" description="Helical" evidence="11">
    <location>
        <begin position="752"/>
        <end position="772"/>
    </location>
</feature>
<feature type="coiled-coil region" evidence="9">
    <location>
        <begin position="652"/>
        <end position="691"/>
    </location>
</feature>
<keyword evidence="9" id="KW-0175">Coiled coil</keyword>
<keyword evidence="5" id="KW-0547">Nucleotide-binding</keyword>
<dbReference type="CDD" id="cd18579">
    <property type="entry name" value="ABC_6TM_ABCC_D1"/>
    <property type="match status" value="1"/>
</dbReference>
<evidence type="ECO:0000256" key="11">
    <source>
        <dbReference type="SAM" id="Phobius"/>
    </source>
</evidence>
<evidence type="ECO:0000256" key="1">
    <source>
        <dbReference type="ARBA" id="ARBA00004141"/>
    </source>
</evidence>
<sequence>IILVISVGFQVAQPALMKEVIKTVMKKSTSASEPHISTEVRFPYTSAIILMLCPFLNGILDTLSNRFIIHISSQLRSGLASLIYNKILLLNISTQSIIDKGRLLSLLNTDTNQIAVNISSLFYMFVLPLQILVPFGFVCYDWGWSALISIGVFLLTFPFQGLVYPLMRSSIKGYLTHNDLRNKITNETLQNMRIIKLSGLEKAFEKRISAARELQLSDIFYFTLANQLLMAIMRLTPYVVNASTMAVYISTHNVPQLQFPVLVMPTMGFIIMMMMPMSQITYFIQSVFNVLISVDRIRDFLLLPELKIEPNVAPNDKQNAVEFDQCSFAYGDPPQIPLDSKEKDAIKKMAAKKKKEANQQKIHDNIQLINQDQKSTIENSDNTHSNKNINNNANNKKITSDLETNPSVIQIPLQQIQQISQSNQLDENEQIDIKKNKQPTLKDITFKLPKGSLTMIIGSVGSGKSSIASALIGDIEKQSGTICIDGSIAYCPQTAWINNNTVRGNITFGQEYNQDKYNEVIRVCALEPDFDSLAAGDMTAIGEKGVNLSGGQKARIQLARAVYSDRDIYIFDDPLSAVDAHVGRTLFEECIDGYLKGKTRLLITNQLQFIEKADNIILLKQGRITAQGTSVQLKEQGINFDEFTITNQNIDNNQHNKKQSELKDEKLNKQNKKIQQQTNAAKKILTEEEQETGSISWSSYFKYILQLCPWWGVVPFFLLTLVLEGIIIYQSWFIGTVGDTVQYASLSYYWKIGIYSFFCLGELIFLIIRGVVSSFAVKRSTRLIHHGLLKHVLKTPSSFFDTTPMGRILNRFIGDITVTDLRLFM</sequence>
<feature type="compositionally biased region" description="Low complexity" evidence="10">
    <location>
        <begin position="379"/>
        <end position="397"/>
    </location>
</feature>
<dbReference type="FunFam" id="3.40.50.300:FF:000997">
    <property type="entry name" value="Multidrug resistance-associated protein 1"/>
    <property type="match status" value="1"/>
</dbReference>
<evidence type="ECO:0000256" key="7">
    <source>
        <dbReference type="ARBA" id="ARBA00022989"/>
    </source>
</evidence>
<feature type="transmembrane region" description="Helical" evidence="11">
    <location>
        <begin position="114"/>
        <end position="137"/>
    </location>
</feature>
<evidence type="ECO:0000256" key="8">
    <source>
        <dbReference type="ARBA" id="ARBA00023136"/>
    </source>
</evidence>
<keyword evidence="6 14" id="KW-0067">ATP-binding</keyword>